<evidence type="ECO:0000256" key="7">
    <source>
        <dbReference type="ARBA" id="ARBA00022723"/>
    </source>
</evidence>
<keyword evidence="8" id="KW-0378">Hydrolase</keyword>
<comment type="catalytic activity">
    <reaction evidence="13">
        <text>diphosphate + H2O = 2 phosphate + H(+)</text>
        <dbReference type="Rhea" id="RHEA:24576"/>
        <dbReference type="ChEBI" id="CHEBI:15377"/>
        <dbReference type="ChEBI" id="CHEBI:15378"/>
        <dbReference type="ChEBI" id="CHEBI:33019"/>
        <dbReference type="ChEBI" id="CHEBI:43474"/>
        <dbReference type="EC" id="3.6.1.1"/>
    </reaction>
</comment>
<name>D3PH32_LEPSM</name>
<evidence type="ECO:0000256" key="1">
    <source>
        <dbReference type="ARBA" id="ARBA00001946"/>
    </source>
</evidence>
<dbReference type="PANTHER" id="PTHR19288:SF44">
    <property type="entry name" value="PHOSPHOLYSINE PHOSPHOHISTIDINE INORGANIC PYROPHOSPHATE PHOSPHATASE"/>
    <property type="match status" value="1"/>
</dbReference>
<comment type="subcellular location">
    <subcellularLocation>
        <location evidence="3">Cytoplasm</location>
    </subcellularLocation>
    <subcellularLocation>
        <location evidence="2">Nucleus</location>
    </subcellularLocation>
</comment>
<dbReference type="EC" id="3.6.1.1" evidence="5"/>
<keyword evidence="9" id="KW-0460">Magnesium</keyword>
<dbReference type="GO" id="GO:0016791">
    <property type="term" value="F:phosphatase activity"/>
    <property type="evidence" value="ECO:0007669"/>
    <property type="project" value="InterPro"/>
</dbReference>
<evidence type="ECO:0000256" key="4">
    <source>
        <dbReference type="ARBA" id="ARBA00007958"/>
    </source>
</evidence>
<evidence type="ECO:0000256" key="9">
    <source>
        <dbReference type="ARBA" id="ARBA00022842"/>
    </source>
</evidence>
<keyword evidence="10" id="KW-0539">Nucleus</keyword>
<evidence type="ECO:0000256" key="13">
    <source>
        <dbReference type="ARBA" id="ARBA00047820"/>
    </source>
</evidence>
<dbReference type="OrthoDB" id="426235at2759"/>
<evidence type="ECO:0000256" key="3">
    <source>
        <dbReference type="ARBA" id="ARBA00004496"/>
    </source>
</evidence>
<dbReference type="InterPro" id="IPR023214">
    <property type="entry name" value="HAD_sf"/>
</dbReference>
<dbReference type="Pfam" id="PF13344">
    <property type="entry name" value="Hydrolase_6"/>
    <property type="match status" value="1"/>
</dbReference>
<dbReference type="InterPro" id="IPR006355">
    <property type="entry name" value="LHPP/HDHD2"/>
</dbReference>
<dbReference type="EMBL" id="BT120938">
    <property type="protein sequence ID" value="ADD24578.1"/>
    <property type="molecule type" value="mRNA"/>
</dbReference>
<keyword evidence="7" id="KW-0479">Metal-binding</keyword>
<evidence type="ECO:0000256" key="10">
    <source>
        <dbReference type="ARBA" id="ARBA00023242"/>
    </source>
</evidence>
<evidence type="ECO:0000256" key="8">
    <source>
        <dbReference type="ARBA" id="ARBA00022801"/>
    </source>
</evidence>
<reference evidence="14" key="1">
    <citation type="submission" date="2010-03" db="EMBL/GenBank/DDBJ databases">
        <title>Lepeophtheirus salmonis ESTs and full-length cDNAs.</title>
        <authorList>
            <person name="Yasuike M."/>
            <person name="von Schalburg K."/>
            <person name="Cooper G."/>
            <person name="Leong J."/>
            <person name="Jones S.R.M."/>
            <person name="Koop B.F."/>
        </authorList>
    </citation>
    <scope>NUCLEOTIDE SEQUENCE</scope>
    <source>
        <tissue evidence="14">Whole</tissue>
    </source>
</reference>
<evidence type="ECO:0000256" key="12">
    <source>
        <dbReference type="ARBA" id="ARBA00039357"/>
    </source>
</evidence>
<dbReference type="Pfam" id="PF13242">
    <property type="entry name" value="Hydrolase_like"/>
    <property type="match status" value="1"/>
</dbReference>
<accession>D3PH32</accession>
<dbReference type="GO" id="GO:0005829">
    <property type="term" value="C:cytosol"/>
    <property type="evidence" value="ECO:0007669"/>
    <property type="project" value="TreeGrafter"/>
</dbReference>
<dbReference type="InterPro" id="IPR006357">
    <property type="entry name" value="HAD-SF_hydro_IIA"/>
</dbReference>
<keyword evidence="6" id="KW-0963">Cytoplasm</keyword>
<dbReference type="GO" id="GO:0005634">
    <property type="term" value="C:nucleus"/>
    <property type="evidence" value="ECO:0007669"/>
    <property type="project" value="UniProtKB-SubCell"/>
</dbReference>
<gene>
    <name evidence="14" type="primary">LHPP</name>
</gene>
<dbReference type="InterPro" id="IPR036412">
    <property type="entry name" value="HAD-like_sf"/>
</dbReference>
<dbReference type="SUPFAM" id="SSF56784">
    <property type="entry name" value="HAD-like"/>
    <property type="match status" value="1"/>
</dbReference>
<proteinExistence type="evidence at transcript level"/>
<evidence type="ECO:0000256" key="2">
    <source>
        <dbReference type="ARBA" id="ARBA00004123"/>
    </source>
</evidence>
<dbReference type="Gene3D" id="3.40.50.1000">
    <property type="entry name" value="HAD superfamily/HAD-like"/>
    <property type="match status" value="2"/>
</dbReference>
<dbReference type="AlphaFoldDB" id="D3PH32"/>
<organism evidence="14">
    <name type="scientific">Lepeophtheirus salmonis</name>
    <name type="common">Salmon louse</name>
    <name type="synonym">Caligus salmonis</name>
    <dbReference type="NCBI Taxonomy" id="72036"/>
    <lineage>
        <taxon>Eukaryota</taxon>
        <taxon>Metazoa</taxon>
        <taxon>Ecdysozoa</taxon>
        <taxon>Arthropoda</taxon>
        <taxon>Crustacea</taxon>
        <taxon>Multicrustacea</taxon>
        <taxon>Hexanauplia</taxon>
        <taxon>Copepoda</taxon>
        <taxon>Siphonostomatoida</taxon>
        <taxon>Caligidae</taxon>
        <taxon>Lepeophtheirus</taxon>
    </lineage>
</organism>
<protein>
    <recommendedName>
        <fullName evidence="12">Phospholysine phosphohistidine inorganic pyrophosphate phosphatase</fullName>
        <ecNumber evidence="5">3.6.1.1</ecNumber>
    </recommendedName>
</protein>
<evidence type="ECO:0000256" key="5">
    <source>
        <dbReference type="ARBA" id="ARBA00012146"/>
    </source>
</evidence>
<dbReference type="NCBIfam" id="TIGR01458">
    <property type="entry name" value="HAD-SF-IIA-hyp3"/>
    <property type="match status" value="1"/>
</dbReference>
<dbReference type="GO" id="GO:0046872">
    <property type="term" value="F:metal ion binding"/>
    <property type="evidence" value="ECO:0007669"/>
    <property type="project" value="UniProtKB-KW"/>
</dbReference>
<comment type="cofactor">
    <cofactor evidence="1">
        <name>Mg(2+)</name>
        <dbReference type="ChEBI" id="CHEBI:18420"/>
    </cofactor>
</comment>
<dbReference type="PANTHER" id="PTHR19288">
    <property type="entry name" value="4-NITROPHENYLPHOSPHATASE-RELATED"/>
    <property type="match status" value="1"/>
</dbReference>
<evidence type="ECO:0000256" key="11">
    <source>
        <dbReference type="ARBA" id="ARBA00037258"/>
    </source>
</evidence>
<evidence type="ECO:0000256" key="6">
    <source>
        <dbReference type="ARBA" id="ARBA00022490"/>
    </source>
</evidence>
<sequence length="267" mass="29412">MTTLKDQGIQGVLLDITGVLIESSSDGQGKVIPGSVEAIQLLRKENVPFRFLTNETTKSRSQLLESLHAHGYEMDETQIFTPAIAANTLILREGLNPLLLAKESVYPDLKDISSRRGEKDSVLLADFEEGFYHANMNKAFRVLIKDPSRQLFTLGKGKFYKHDEDLSLDVGPFAVALEYATDRQARIIGKPDASFFLEAVKDMGLSPGKGVVMVGDDVRSDVKGSQEAGLSGVLVRTGKYRPVDETIQDIHPDAVVDNLLSFVKKFI</sequence>
<dbReference type="GO" id="GO:0004427">
    <property type="term" value="F:inorganic diphosphate phosphatase activity"/>
    <property type="evidence" value="ECO:0007669"/>
    <property type="project" value="UniProtKB-EC"/>
</dbReference>
<comment type="function">
    <text evidence="11">Phosphatase that hydrolyzes imidodiphosphate, 3-phosphohistidine and 6-phospholysine. Has broad substrate specificity and can also hydrolyze inorganic diphosphate, but with lower efficiency.</text>
</comment>
<dbReference type="NCBIfam" id="TIGR01460">
    <property type="entry name" value="HAD-SF-IIA"/>
    <property type="match status" value="1"/>
</dbReference>
<comment type="similarity">
    <text evidence="4">Belongs to the HAD-like hydrolase superfamily.</text>
</comment>
<evidence type="ECO:0000313" key="14">
    <source>
        <dbReference type="EMBL" id="ADD24578.1"/>
    </source>
</evidence>